<evidence type="ECO:0000313" key="6">
    <source>
        <dbReference type="EMBL" id="BBF85514.1"/>
    </source>
</evidence>
<dbReference type="Proteomes" id="UP000198290">
    <property type="component" value="Chromosome"/>
</dbReference>
<keyword evidence="2" id="KW-0808">Transferase</keyword>
<comment type="similarity">
    <text evidence="1">Belongs to the HipA Ser/Thr kinase family.</text>
</comment>
<keyword evidence="3" id="KW-0418">Kinase</keyword>
<dbReference type="STRING" id="332411.VI06_11905"/>
<evidence type="ECO:0000259" key="5">
    <source>
        <dbReference type="Pfam" id="PF07804"/>
    </source>
</evidence>
<dbReference type="InterPro" id="IPR011991">
    <property type="entry name" value="ArsR-like_HTH"/>
</dbReference>
<dbReference type="OrthoDB" id="8555656at2"/>
<dbReference type="CDD" id="cd00090">
    <property type="entry name" value="HTH_ARSR"/>
    <property type="match status" value="1"/>
</dbReference>
<reference evidence="7" key="3">
    <citation type="journal article" date="2017" name="Plant Physiol. Biochem.">
        <title>Differential oxidative and antioxidative response of duckweed Lemna minor toward plant growth promoting/inhibiting bacteria.</title>
        <authorList>
            <person name="Ishizawa H."/>
            <person name="Kuroda M."/>
            <person name="Morikawa M."/>
            <person name="Ike M."/>
        </authorList>
    </citation>
    <scope>NUCLEOTIDE SEQUENCE [LARGE SCALE GENOMIC DNA]</scope>
    <source>
        <strain evidence="7">H3</strain>
    </source>
</reference>
<gene>
    <name evidence="6" type="ORF">DLM_1898</name>
</gene>
<feature type="domain" description="HipA-like C-terminal" evidence="5">
    <location>
        <begin position="201"/>
        <end position="365"/>
    </location>
</feature>
<reference evidence="6 7" key="2">
    <citation type="journal article" date="2017" name="Genome Announc.">
        <title>Draft genome sequence of Aquitalea magnusonii strain H3, a plant growth-promoting bacterium of duckweed Lemna minor.</title>
        <authorList>
            <person name="Ishizawa H."/>
            <person name="Kuroda M."/>
            <person name="Ike M."/>
        </authorList>
    </citation>
    <scope>NUCLEOTIDE SEQUENCE [LARGE SCALE GENOMIC DNA]</scope>
    <source>
        <strain evidence="6 7">H3</strain>
    </source>
</reference>
<evidence type="ECO:0000256" key="2">
    <source>
        <dbReference type="ARBA" id="ARBA00022679"/>
    </source>
</evidence>
<dbReference type="GO" id="GO:0004674">
    <property type="term" value="F:protein serine/threonine kinase activity"/>
    <property type="evidence" value="ECO:0007669"/>
    <property type="project" value="TreeGrafter"/>
</dbReference>
<proteinExistence type="inferred from homology"/>
<dbReference type="Pfam" id="PF01022">
    <property type="entry name" value="HTH_5"/>
    <property type="match status" value="1"/>
</dbReference>
<dbReference type="AlphaFoldDB" id="A0A3G9GDS4"/>
<dbReference type="Pfam" id="PF07804">
    <property type="entry name" value="HipA_C"/>
    <property type="match status" value="1"/>
</dbReference>
<protein>
    <recommendedName>
        <fullName evidence="8">Phosphatidylinositol kinase</fullName>
    </recommendedName>
</protein>
<dbReference type="RefSeq" id="WP_089083282.1">
    <property type="nucleotide sequence ID" value="NZ_AP018823.1"/>
</dbReference>
<dbReference type="PANTHER" id="PTHR37419:SF8">
    <property type="entry name" value="TOXIN YJJJ"/>
    <property type="match status" value="1"/>
</dbReference>
<reference evidence="7" key="1">
    <citation type="journal article" date="2017" name="Biotechnol. Biofuels">
        <title>Evaluation of environmental bacterial communities as a factor affecting the growth of duckweed Lemna minor.</title>
        <authorList>
            <person name="Ishizawa H."/>
            <person name="Kuroda M."/>
            <person name="Morikawa M."/>
            <person name="Ike M."/>
        </authorList>
    </citation>
    <scope>NUCLEOTIDE SEQUENCE [LARGE SCALE GENOMIC DNA]</scope>
    <source>
        <strain evidence="7">H3</strain>
    </source>
</reference>
<accession>A0A3G9GDS4</accession>
<dbReference type="GO" id="GO:0005829">
    <property type="term" value="C:cytosol"/>
    <property type="evidence" value="ECO:0007669"/>
    <property type="project" value="TreeGrafter"/>
</dbReference>
<dbReference type="InterPro" id="IPR001845">
    <property type="entry name" value="HTH_ArsR_DNA-bd_dom"/>
</dbReference>
<dbReference type="InterPro" id="IPR012893">
    <property type="entry name" value="HipA-like_C"/>
</dbReference>
<evidence type="ECO:0000313" key="7">
    <source>
        <dbReference type="Proteomes" id="UP000198290"/>
    </source>
</evidence>
<evidence type="ECO:0000256" key="3">
    <source>
        <dbReference type="ARBA" id="ARBA00022777"/>
    </source>
</evidence>
<sequence length="434" mass="46349">MSRHADSIRQQLAAGLCTARQLVEKTGLSQPTISRALSALGEEVVRLGAGPAIHYALFDSTRSALAVPVYRVSDAGQIRQLGRLLPVRPQGFVMQQADGITLHSDGLPWWLYDMRPQGYLGRAYASAHAGSLQLPANPEHWSDAEVLRALLAHGHDVIGNLLIGDAAREHFLSMPLPQAVRPQHDYPRLASAASAGELPGSSAGGEQPKFCAYREHGHVLVKFSAADDNPVSQRWRDLLLAEHLALAVLGVASSVVDCGAQRFLEVPRFDRIGTLGRVGVFSLRALDAEFVGAAHAPWPVVVQRLVAAGHVTPQSHAGAALLWAFGTLIGNTDMHSGNLSFTSLHGRPYQLAPAYDMLPMAFAPRSGGALVDTLPPAVLSAEVDAACWQQALALAQDYHARLLSHPAFSASFRPCITALGAHIDTAAVRIARLG</sequence>
<evidence type="ECO:0000259" key="4">
    <source>
        <dbReference type="Pfam" id="PF01022"/>
    </source>
</evidence>
<evidence type="ECO:0000256" key="1">
    <source>
        <dbReference type="ARBA" id="ARBA00010164"/>
    </source>
</evidence>
<feature type="domain" description="HTH arsR-type" evidence="4">
    <location>
        <begin position="11"/>
        <end position="42"/>
    </location>
</feature>
<dbReference type="KEGG" id="amah:DLM_1898"/>
<dbReference type="GO" id="GO:0003700">
    <property type="term" value="F:DNA-binding transcription factor activity"/>
    <property type="evidence" value="ECO:0007669"/>
    <property type="project" value="InterPro"/>
</dbReference>
<name>A0A3G9GDS4_9NEIS</name>
<keyword evidence="7" id="KW-1185">Reference proteome</keyword>
<dbReference type="InterPro" id="IPR052028">
    <property type="entry name" value="HipA_Ser/Thr_kinase"/>
</dbReference>
<dbReference type="NCBIfam" id="NF007297">
    <property type="entry name" value="PRK09775.1"/>
    <property type="match status" value="1"/>
</dbReference>
<dbReference type="PANTHER" id="PTHR37419">
    <property type="entry name" value="SERINE/THREONINE-PROTEIN KINASE TOXIN HIPA"/>
    <property type="match status" value="1"/>
</dbReference>
<dbReference type="EMBL" id="AP018823">
    <property type="protein sequence ID" value="BBF85514.1"/>
    <property type="molecule type" value="Genomic_DNA"/>
</dbReference>
<evidence type="ECO:0008006" key="8">
    <source>
        <dbReference type="Google" id="ProtNLM"/>
    </source>
</evidence>
<organism evidence="6 7">
    <name type="scientific">Aquitalea magnusonii</name>
    <dbReference type="NCBI Taxonomy" id="332411"/>
    <lineage>
        <taxon>Bacteria</taxon>
        <taxon>Pseudomonadati</taxon>
        <taxon>Pseudomonadota</taxon>
        <taxon>Betaproteobacteria</taxon>
        <taxon>Neisseriales</taxon>
        <taxon>Chromobacteriaceae</taxon>
        <taxon>Aquitalea</taxon>
    </lineage>
</organism>